<reference evidence="2" key="1">
    <citation type="journal article" date="2020" name="Stud. Mycol.">
        <title>101 Dothideomycetes genomes: a test case for predicting lifestyles and emergence of pathogens.</title>
        <authorList>
            <person name="Haridas S."/>
            <person name="Albert R."/>
            <person name="Binder M."/>
            <person name="Bloem J."/>
            <person name="Labutti K."/>
            <person name="Salamov A."/>
            <person name="Andreopoulos B."/>
            <person name="Baker S."/>
            <person name="Barry K."/>
            <person name="Bills G."/>
            <person name="Bluhm B."/>
            <person name="Cannon C."/>
            <person name="Castanera R."/>
            <person name="Culley D."/>
            <person name="Daum C."/>
            <person name="Ezra D."/>
            <person name="Gonzalez J."/>
            <person name="Henrissat B."/>
            <person name="Kuo A."/>
            <person name="Liang C."/>
            <person name="Lipzen A."/>
            <person name="Lutzoni F."/>
            <person name="Magnuson J."/>
            <person name="Mondo S."/>
            <person name="Nolan M."/>
            <person name="Ohm R."/>
            <person name="Pangilinan J."/>
            <person name="Park H.-J."/>
            <person name="Ramirez L."/>
            <person name="Alfaro M."/>
            <person name="Sun H."/>
            <person name="Tritt A."/>
            <person name="Yoshinaga Y."/>
            <person name="Zwiers L.-H."/>
            <person name="Turgeon B."/>
            <person name="Goodwin S."/>
            <person name="Spatafora J."/>
            <person name="Crous P."/>
            <person name="Grigoriev I."/>
        </authorList>
    </citation>
    <scope>NUCLEOTIDE SEQUENCE</scope>
    <source>
        <strain evidence="2">CBS 109.77</strain>
    </source>
</reference>
<organism evidence="2 3">
    <name type="scientific">Melanomma pulvis-pyrius CBS 109.77</name>
    <dbReference type="NCBI Taxonomy" id="1314802"/>
    <lineage>
        <taxon>Eukaryota</taxon>
        <taxon>Fungi</taxon>
        <taxon>Dikarya</taxon>
        <taxon>Ascomycota</taxon>
        <taxon>Pezizomycotina</taxon>
        <taxon>Dothideomycetes</taxon>
        <taxon>Pleosporomycetidae</taxon>
        <taxon>Pleosporales</taxon>
        <taxon>Melanommataceae</taxon>
        <taxon>Melanomma</taxon>
    </lineage>
</organism>
<dbReference type="OrthoDB" id="3939134at2759"/>
<name>A0A6A6XC65_9PLEO</name>
<feature type="region of interest" description="Disordered" evidence="1">
    <location>
        <begin position="200"/>
        <end position="359"/>
    </location>
</feature>
<feature type="compositionally biased region" description="Low complexity" evidence="1">
    <location>
        <begin position="204"/>
        <end position="230"/>
    </location>
</feature>
<protein>
    <submittedName>
        <fullName evidence="2">Uncharacterized protein</fullName>
    </submittedName>
</protein>
<dbReference type="Proteomes" id="UP000799757">
    <property type="component" value="Unassembled WGS sequence"/>
</dbReference>
<dbReference type="EMBL" id="MU001900">
    <property type="protein sequence ID" value="KAF2794170.1"/>
    <property type="molecule type" value="Genomic_DNA"/>
</dbReference>
<dbReference type="AlphaFoldDB" id="A0A6A6XC65"/>
<accession>A0A6A6XC65</accession>
<sequence>MDLFPELSIDDDDPASQQLLLEFHTPRYKPPPSYNSSVVRSAHLLNAARVEKHQTLTSSAIPSSQSSLGGRMVPRNGGNGKLNKLKHPTLLAENFGTRRQAGAGKRPDVYALPASPERELGVILSQTVNKRPIKVLRTGKHIIATAGQLELSSELASPMVEYPDLTALDLALPELTPDLAHPELLSNARPFEDPRAELRILTNSPSSSVEPSSPLAESRSSPPLLPSPVSIETHLSSGQPRCTALNSSGAGRNKGRQCRNKGLMETSDGRRCRAHAKGHQDVNGEDSNRRKSGRLAGEEVETVVDWDKTPGRQENITSQNKSPKRKAEVSQLELSKAPKSPKIQDDEESEHSEANHAGKKSELDRVFEFLESEERDGVCQTNEGDSLYKACNRACELIVEHDLSRKEILEMSDIIRDLLKTFRINSVEDPKAFKIDSYGYLFRALTRFLEAVHNWVQQNEETLGLLPAMQILTPLVRDILLLKDSVTFSKVQIPQRYKGDRIVKEVEEKLIVPLRKVDEIYRAELSQLEYLEQVHKKRDELYSLQREKWSPEGIQAQQAYKQKLAWWQYLEVVRLQCEPEPHRRRMLAPPRIDNTGGRDSDGVSFERVPLFVHRETHLPPSITLRDWTDTESIVLADALQTFAGPSPHVVFESIFKAHCRVGGALRNFSVTDIVTRAACRRADYIELYQKHGWELDEWIKQIPVLL</sequence>
<evidence type="ECO:0000313" key="2">
    <source>
        <dbReference type="EMBL" id="KAF2794170.1"/>
    </source>
</evidence>
<keyword evidence="3" id="KW-1185">Reference proteome</keyword>
<gene>
    <name evidence="2" type="ORF">K505DRAFT_374819</name>
</gene>
<evidence type="ECO:0000313" key="3">
    <source>
        <dbReference type="Proteomes" id="UP000799757"/>
    </source>
</evidence>
<evidence type="ECO:0000256" key="1">
    <source>
        <dbReference type="SAM" id="MobiDB-lite"/>
    </source>
</evidence>
<proteinExistence type="predicted"/>
<feature type="compositionally biased region" description="Polar residues" evidence="1">
    <location>
        <begin position="312"/>
        <end position="321"/>
    </location>
</feature>
<feature type="compositionally biased region" description="Basic and acidic residues" evidence="1">
    <location>
        <begin position="278"/>
        <end position="289"/>
    </location>
</feature>
<feature type="compositionally biased region" description="Polar residues" evidence="1">
    <location>
        <begin position="233"/>
        <end position="250"/>
    </location>
</feature>